<evidence type="ECO:0000313" key="4">
    <source>
        <dbReference type="EMBL" id="SHJ57628.1"/>
    </source>
</evidence>
<proteinExistence type="predicted"/>
<dbReference type="OrthoDB" id="1706086at2"/>
<protein>
    <submittedName>
        <fullName evidence="4">S-layer homology domain-containing protein</fullName>
    </submittedName>
</protein>
<gene>
    <name evidence="4" type="ORF">SAMN02745912_00371</name>
</gene>
<accession>A0A1M6KFE5</accession>
<feature type="signal peptide" evidence="2">
    <location>
        <begin position="1"/>
        <end position="23"/>
    </location>
</feature>
<keyword evidence="5" id="KW-1185">Reference proteome</keyword>
<dbReference type="AlphaFoldDB" id="A0A1M6KFE5"/>
<dbReference type="RefSeq" id="WP_073146686.1">
    <property type="nucleotide sequence ID" value="NZ_FRAG01000003.1"/>
</dbReference>
<dbReference type="Proteomes" id="UP000184465">
    <property type="component" value="Unassembled WGS sequence"/>
</dbReference>
<dbReference type="PROSITE" id="PS51272">
    <property type="entry name" value="SLH"/>
    <property type="match status" value="2"/>
</dbReference>
<reference evidence="4 5" key="1">
    <citation type="submission" date="2016-11" db="EMBL/GenBank/DDBJ databases">
        <authorList>
            <person name="Jaros S."/>
            <person name="Januszkiewicz K."/>
            <person name="Wedrychowicz H."/>
        </authorList>
    </citation>
    <scope>NUCLEOTIDE SEQUENCE [LARGE SCALE GENOMIC DNA]</scope>
    <source>
        <strain evidence="4 5">DSM 15212</strain>
    </source>
</reference>
<evidence type="ECO:0000256" key="1">
    <source>
        <dbReference type="ARBA" id="ARBA00022737"/>
    </source>
</evidence>
<dbReference type="Pfam" id="PF00395">
    <property type="entry name" value="SLH"/>
    <property type="match status" value="2"/>
</dbReference>
<feature type="domain" description="SLH" evidence="3">
    <location>
        <begin position="86"/>
        <end position="149"/>
    </location>
</feature>
<dbReference type="STRING" id="1121301.SAMN02745912_00371"/>
<evidence type="ECO:0000259" key="3">
    <source>
        <dbReference type="PROSITE" id="PS51272"/>
    </source>
</evidence>
<keyword evidence="2" id="KW-0732">Signal</keyword>
<feature type="chain" id="PRO_5012500308" evidence="2">
    <location>
        <begin position="24"/>
        <end position="1020"/>
    </location>
</feature>
<keyword evidence="1" id="KW-0677">Repeat</keyword>
<feature type="domain" description="SLH" evidence="3">
    <location>
        <begin position="22"/>
        <end position="85"/>
    </location>
</feature>
<evidence type="ECO:0000313" key="5">
    <source>
        <dbReference type="Proteomes" id="UP000184465"/>
    </source>
</evidence>
<name>A0A1M6KFE5_PARC5</name>
<dbReference type="InterPro" id="IPR001119">
    <property type="entry name" value="SLH_dom"/>
</dbReference>
<sequence length="1020" mass="113542">MRKILSLVLVLSLVLGSFSFAFAAGVTSDVKDEDVKEAVERLAAFGIVNGMDDGKYHPELKVTREQFAKLVVEALGLGSAARAAEGATQFTDVAADRWSSGYINVAAGEGIIKGMGDGTFAPTEEVTYAQAVTMLVRTLGYKDEFLRGPWPGNYVSKAAELDITKDVKFAPSGTADRGSVAVMLDNTLDAKMIKQTAYGDSIYGNKWEETDVTLLEEKLNITIIEEGQITGVAKIDDDLKENEITVKDEDNKETDYEVICDANTTNLLGLEADIYLNDDDEVVYIDVTTDEEDVKVGVITEITKEDDEITEVTVQFADADDDDLELSSKMTLYINNEEVDDATDADTKDGFDEGLYGRFILDEDDEVIFADLYKFNDEAVIVKEINEDKKYVKGLKGTADNHKVDFDAEDGYKLFLDGKEITLEDLQEDDLIYTAEVNELDGDTFIYGFVVRNVIEGKLERIKDDAAKIDGTEYDVDELFGGATYSLESDKEDPEKFNDAEKLEDAAKETVKAVIDIKGELRHIVTDVEESSDTLYGIVVKDGFLSSGDDAVKIWTKEDDDQTYKFDDDYDYKTIKEGDIVSFELTKDGEIDTDEYKVIATLDKDSNKYVGKVQYTIEGFDDDKDYIVADGDKYYIEDDTVIMSLYEDENNDEVDPSVISWENIEDSNVEKADGKTVVIVTDEDKINAEFVVFVENYDLSGDATSAYVKGDPEYDGDDWVVEVELFDGTEKTMKLEKKGLVEEGDFIVFTTNQDGEIEDTVVRAVYDDKVVKTSAVADLSEDYEMAYGKVDKFENDVIKLDKDAYNKGSYKLTDETGVYVLTLEDNKYDKVSREDFSEIEEDSYVRLIINDGDVEMVVVMDEYTPDEDEVDKDVEAVEEAIDALPNPDDITLDDEDDVKAAREAYEELTASQQKEVDSDLVEKLEACEAKIEKLKDVEEDDTKIENAVAKNAAILTSVTGDCASDVDKVEVIYNGKTKEAKIENGTFSYNIVPMIGAGDEVVIKGYVGDELVDTDTITAE</sequence>
<dbReference type="EMBL" id="FRAG01000003">
    <property type="protein sequence ID" value="SHJ57628.1"/>
    <property type="molecule type" value="Genomic_DNA"/>
</dbReference>
<organism evidence="4 5">
    <name type="scientific">Paramaledivibacter caminithermalis (strain DSM 15212 / CIP 107654 / DViRD3)</name>
    <name type="common">Clostridium caminithermale</name>
    <dbReference type="NCBI Taxonomy" id="1121301"/>
    <lineage>
        <taxon>Bacteria</taxon>
        <taxon>Bacillati</taxon>
        <taxon>Bacillota</taxon>
        <taxon>Clostridia</taxon>
        <taxon>Peptostreptococcales</taxon>
        <taxon>Caminicellaceae</taxon>
        <taxon>Paramaledivibacter</taxon>
    </lineage>
</organism>
<evidence type="ECO:0000256" key="2">
    <source>
        <dbReference type="SAM" id="SignalP"/>
    </source>
</evidence>